<dbReference type="InterPro" id="IPR045584">
    <property type="entry name" value="Pilin-like"/>
</dbReference>
<dbReference type="GO" id="GO:0015627">
    <property type="term" value="C:type II protein secretion system complex"/>
    <property type="evidence" value="ECO:0007669"/>
    <property type="project" value="InterPro"/>
</dbReference>
<evidence type="ECO:0000256" key="2">
    <source>
        <dbReference type="ARBA" id="ARBA00021549"/>
    </source>
</evidence>
<dbReference type="Pfam" id="PF07963">
    <property type="entry name" value="N_methyl"/>
    <property type="match status" value="1"/>
</dbReference>
<dbReference type="AlphaFoldDB" id="A0A084IJK2"/>
<feature type="domain" description="General secretion pathway GspH" evidence="13">
    <location>
        <begin position="45"/>
        <end position="160"/>
    </location>
</feature>
<dbReference type="STRING" id="1304275.C41B8_12464"/>
<evidence type="ECO:0000256" key="10">
    <source>
        <dbReference type="ARBA" id="ARBA00030775"/>
    </source>
</evidence>
<evidence type="ECO:0000256" key="5">
    <source>
        <dbReference type="ARBA" id="ARBA00022519"/>
    </source>
</evidence>
<dbReference type="Proteomes" id="UP000028302">
    <property type="component" value="Unassembled WGS sequence"/>
</dbReference>
<evidence type="ECO:0000256" key="6">
    <source>
        <dbReference type="ARBA" id="ARBA00022692"/>
    </source>
</evidence>
<comment type="caution">
    <text evidence="14">The sequence shown here is derived from an EMBL/GenBank/DDBJ whole genome shotgun (WGS) entry which is preliminary data.</text>
</comment>
<evidence type="ECO:0000313" key="15">
    <source>
        <dbReference type="Proteomes" id="UP000028302"/>
    </source>
</evidence>
<comment type="subcellular location">
    <subcellularLocation>
        <location evidence="1">Cell inner membrane</location>
        <topology evidence="1">Single-pass membrane protein</topology>
    </subcellularLocation>
</comment>
<dbReference type="eggNOG" id="COG4970">
    <property type="taxonomic scope" value="Bacteria"/>
</dbReference>
<gene>
    <name evidence="14" type="ORF">C41B8_12464</name>
</gene>
<evidence type="ECO:0000256" key="3">
    <source>
        <dbReference type="ARBA" id="ARBA00022475"/>
    </source>
</evidence>
<protein>
    <recommendedName>
        <fullName evidence="2">Type II secretion system protein H</fullName>
    </recommendedName>
    <alternativeName>
        <fullName evidence="10">General secretion pathway protein H</fullName>
    </alternativeName>
</protein>
<dbReference type="InterPro" id="IPR012902">
    <property type="entry name" value="N_methyl_site"/>
</dbReference>
<name>A0A084IJK2_SALHC</name>
<keyword evidence="8 12" id="KW-0472">Membrane</keyword>
<keyword evidence="5" id="KW-0997">Cell inner membrane</keyword>
<keyword evidence="4" id="KW-0488">Methylation</keyword>
<keyword evidence="7 12" id="KW-1133">Transmembrane helix</keyword>
<proteinExistence type="inferred from homology"/>
<dbReference type="InterPro" id="IPR022346">
    <property type="entry name" value="T2SS_GspH"/>
</dbReference>
<dbReference type="Gene3D" id="3.55.40.10">
    <property type="entry name" value="minor pseudopilin epsh domain"/>
    <property type="match status" value="1"/>
</dbReference>
<sequence length="168" mass="17297">MGTANVRGFTLLELMVTLAVAVVLLTIAIPSYRSVVTRNSLATNVNDLVGSLNYARSEAVGRGTTVYVCASRNQSSCRDDGVWSDGWIVYAPAPDATDTSPATDNILRVHGATGSGFTLTANGGAPLSFNADGFAIVGRTFTATTENGGNTTSVTVASTGRIDSSTTP</sequence>
<evidence type="ECO:0000259" key="13">
    <source>
        <dbReference type="Pfam" id="PF12019"/>
    </source>
</evidence>
<dbReference type="GO" id="GO:0005886">
    <property type="term" value="C:plasma membrane"/>
    <property type="evidence" value="ECO:0007669"/>
    <property type="project" value="UniProtKB-SubCell"/>
</dbReference>
<dbReference type="EMBL" id="APNK01000020">
    <property type="protein sequence ID" value="KEZ76886.1"/>
    <property type="molecule type" value="Genomic_DNA"/>
</dbReference>
<evidence type="ECO:0000256" key="8">
    <source>
        <dbReference type="ARBA" id="ARBA00023136"/>
    </source>
</evidence>
<dbReference type="SUPFAM" id="SSF54523">
    <property type="entry name" value="Pili subunits"/>
    <property type="match status" value="1"/>
</dbReference>
<keyword evidence="3" id="KW-1003">Cell membrane</keyword>
<evidence type="ECO:0000256" key="7">
    <source>
        <dbReference type="ARBA" id="ARBA00022989"/>
    </source>
</evidence>
<accession>A0A084IJK2</accession>
<evidence type="ECO:0000256" key="1">
    <source>
        <dbReference type="ARBA" id="ARBA00004377"/>
    </source>
</evidence>
<evidence type="ECO:0000256" key="12">
    <source>
        <dbReference type="SAM" id="Phobius"/>
    </source>
</evidence>
<dbReference type="Pfam" id="PF12019">
    <property type="entry name" value="GspH"/>
    <property type="match status" value="1"/>
</dbReference>
<evidence type="ECO:0000256" key="4">
    <source>
        <dbReference type="ARBA" id="ARBA00022481"/>
    </source>
</evidence>
<dbReference type="PROSITE" id="PS00409">
    <property type="entry name" value="PROKAR_NTER_METHYL"/>
    <property type="match status" value="1"/>
</dbReference>
<evidence type="ECO:0000256" key="11">
    <source>
        <dbReference type="SAM" id="MobiDB-lite"/>
    </source>
</evidence>
<organism evidence="14 15">
    <name type="scientific">Salinisphaera hydrothermalis (strain C41B8)</name>
    <dbReference type="NCBI Taxonomy" id="1304275"/>
    <lineage>
        <taxon>Bacteria</taxon>
        <taxon>Pseudomonadati</taxon>
        <taxon>Pseudomonadota</taxon>
        <taxon>Gammaproteobacteria</taxon>
        <taxon>Salinisphaerales</taxon>
        <taxon>Salinisphaeraceae</taxon>
        <taxon>Salinisphaera</taxon>
    </lineage>
</organism>
<comment type="similarity">
    <text evidence="9">Belongs to the GSP H family.</text>
</comment>
<reference evidence="14 15" key="1">
    <citation type="submission" date="2013-03" db="EMBL/GenBank/DDBJ databases">
        <title>Salinisphaera hydrothermalis C41B8 Genome Sequencing.</title>
        <authorList>
            <person name="Li C."/>
            <person name="Lai Q."/>
            <person name="Shao Z."/>
        </authorList>
    </citation>
    <scope>NUCLEOTIDE SEQUENCE [LARGE SCALE GENOMIC DNA]</scope>
    <source>
        <strain evidence="14 15">C41B8</strain>
    </source>
</reference>
<keyword evidence="6 12" id="KW-0812">Transmembrane</keyword>
<dbReference type="NCBIfam" id="TIGR02532">
    <property type="entry name" value="IV_pilin_GFxxxE"/>
    <property type="match status" value="1"/>
</dbReference>
<feature type="region of interest" description="Disordered" evidence="11">
    <location>
        <begin position="147"/>
        <end position="168"/>
    </location>
</feature>
<evidence type="ECO:0000313" key="14">
    <source>
        <dbReference type="EMBL" id="KEZ76886.1"/>
    </source>
</evidence>
<evidence type="ECO:0000256" key="9">
    <source>
        <dbReference type="ARBA" id="ARBA00025772"/>
    </source>
</evidence>
<dbReference type="GO" id="GO:0015628">
    <property type="term" value="P:protein secretion by the type II secretion system"/>
    <property type="evidence" value="ECO:0007669"/>
    <property type="project" value="InterPro"/>
</dbReference>
<feature type="transmembrane region" description="Helical" evidence="12">
    <location>
        <begin position="6"/>
        <end position="29"/>
    </location>
</feature>
<keyword evidence="15" id="KW-1185">Reference proteome</keyword>